<evidence type="ECO:0000259" key="2">
    <source>
        <dbReference type="Pfam" id="PF00171"/>
    </source>
</evidence>
<dbReference type="Gene3D" id="3.40.309.10">
    <property type="entry name" value="Aldehyde Dehydrogenase, Chain A, domain 2"/>
    <property type="match status" value="1"/>
</dbReference>
<protein>
    <submittedName>
        <fullName evidence="3">Aldehyde dehydrogenase family protein</fullName>
    </submittedName>
</protein>
<dbReference type="InterPro" id="IPR015590">
    <property type="entry name" value="Aldehyde_DH_dom"/>
</dbReference>
<dbReference type="EMBL" id="JAFCJH010000089">
    <property type="protein sequence ID" value="MBR0801575.1"/>
    <property type="molecule type" value="Genomic_DNA"/>
</dbReference>
<name>A0ABS5FXM7_9BRAD</name>
<dbReference type="CDD" id="cd07122">
    <property type="entry name" value="ALDH_F20_ACDH"/>
    <property type="match status" value="1"/>
</dbReference>
<keyword evidence="4" id="KW-1185">Reference proteome</keyword>
<dbReference type="RefSeq" id="WP_212495546.1">
    <property type="nucleotide sequence ID" value="NZ_JAFCJH010000089.1"/>
</dbReference>
<dbReference type="InterPro" id="IPR016162">
    <property type="entry name" value="Ald_DH_N"/>
</dbReference>
<dbReference type="PANTHER" id="PTHR11699">
    <property type="entry name" value="ALDEHYDE DEHYDROGENASE-RELATED"/>
    <property type="match status" value="1"/>
</dbReference>
<dbReference type="Proteomes" id="UP001315278">
    <property type="component" value="Unassembled WGS sequence"/>
</dbReference>
<keyword evidence="1" id="KW-0560">Oxidoreductase</keyword>
<accession>A0ABS5FXM7</accession>
<organism evidence="3 4">
    <name type="scientific">Bradyrhizobium jicamae</name>
    <dbReference type="NCBI Taxonomy" id="280332"/>
    <lineage>
        <taxon>Bacteria</taxon>
        <taxon>Pseudomonadati</taxon>
        <taxon>Pseudomonadota</taxon>
        <taxon>Alphaproteobacteria</taxon>
        <taxon>Hyphomicrobiales</taxon>
        <taxon>Nitrobacteraceae</taxon>
        <taxon>Bradyrhizobium</taxon>
    </lineage>
</organism>
<gene>
    <name evidence="3" type="ORF">JQ615_40205</name>
</gene>
<feature type="domain" description="Aldehyde dehydrogenase" evidence="2">
    <location>
        <begin position="18"/>
        <end position="409"/>
    </location>
</feature>
<evidence type="ECO:0000256" key="1">
    <source>
        <dbReference type="ARBA" id="ARBA00023002"/>
    </source>
</evidence>
<proteinExistence type="predicted"/>
<dbReference type="SUPFAM" id="SSF53720">
    <property type="entry name" value="ALDH-like"/>
    <property type="match status" value="1"/>
</dbReference>
<reference evidence="4" key="1">
    <citation type="journal article" date="2021" name="ISME J.">
        <title>Evolutionary origin and ecological implication of a unique nif island in free-living Bradyrhizobium lineages.</title>
        <authorList>
            <person name="Tao J."/>
        </authorList>
    </citation>
    <scope>NUCLEOTIDE SEQUENCE [LARGE SCALE GENOMIC DNA]</scope>
    <source>
        <strain evidence="4">SZCCT0434</strain>
    </source>
</reference>
<sequence length="469" mass="49648">MSEFMGVGMELDSDLAGLAEARSKARQARVAFEVFANADQEKVDSIVRAMADAGTAAAKELARMAVDETGFGVYEDKILKNLYNTKFVAASMLPMRTVGVLWVDEVNRMTAIGSPMGVIAAIIPVTNPTSTVLFKCLAAVKSGNAVVCAPHPRAVRSCVRATQIMAEAAIKAGAPEGLISCLELPTIQSTGELMRHPDVSVVLATGGPGMVRAAYSSGKPTFAVGAGNVPVYIHRTVKDVKEAALMAITSKSFDNGTACVAEQSIVLDEPIADAGIAAFAAQGTYFLNEADQKKLAQLIFTDKGELRPEAVGLSAQELGRRINVGIPGDCKVLGAQLTEVGPQAPLSREILGPVLSFYRTADLPAAYEQCRKILAFGGEGHTLGLHCEDDQVIATMSALRAGRIVINTPTLFGGMGYSCATDPSFMLGTGTWSGSIVSDNVTPLHLINIKRIAHEVRPWRSLYQANMGF</sequence>
<dbReference type="InterPro" id="IPR016161">
    <property type="entry name" value="Ald_DH/histidinol_DH"/>
</dbReference>
<comment type="caution">
    <text evidence="3">The sequence shown here is derived from an EMBL/GenBank/DDBJ whole genome shotgun (WGS) entry which is preliminary data.</text>
</comment>
<evidence type="ECO:0000313" key="4">
    <source>
        <dbReference type="Proteomes" id="UP001315278"/>
    </source>
</evidence>
<dbReference type="Pfam" id="PF00171">
    <property type="entry name" value="Aldedh"/>
    <property type="match status" value="1"/>
</dbReference>
<dbReference type="Gene3D" id="3.40.605.10">
    <property type="entry name" value="Aldehyde Dehydrogenase, Chain A, domain 1"/>
    <property type="match status" value="1"/>
</dbReference>
<evidence type="ECO:0000313" key="3">
    <source>
        <dbReference type="EMBL" id="MBR0801575.1"/>
    </source>
</evidence>
<dbReference type="InterPro" id="IPR016163">
    <property type="entry name" value="Ald_DH_C"/>
</dbReference>